<organism evidence="3 4">
    <name type="scientific">Chlorella sorokiniana</name>
    <name type="common">Freshwater green alga</name>
    <dbReference type="NCBI Taxonomy" id="3076"/>
    <lineage>
        <taxon>Eukaryota</taxon>
        <taxon>Viridiplantae</taxon>
        <taxon>Chlorophyta</taxon>
        <taxon>core chlorophytes</taxon>
        <taxon>Trebouxiophyceae</taxon>
        <taxon>Chlorellales</taxon>
        <taxon>Chlorellaceae</taxon>
        <taxon>Chlorella clade</taxon>
        <taxon>Chlorella</taxon>
    </lineage>
</organism>
<evidence type="ECO:0000313" key="3">
    <source>
        <dbReference type="EMBL" id="PRW33637.1"/>
    </source>
</evidence>
<feature type="region of interest" description="Disordered" evidence="2">
    <location>
        <begin position="1"/>
        <end position="21"/>
    </location>
</feature>
<evidence type="ECO:0000256" key="2">
    <source>
        <dbReference type="SAM" id="MobiDB-lite"/>
    </source>
</evidence>
<keyword evidence="3" id="KW-0489">Methyltransferase</keyword>
<dbReference type="PANTHER" id="PTHR20974">
    <property type="entry name" value="UPF0585 PROTEIN CG18661"/>
    <property type="match status" value="1"/>
</dbReference>
<dbReference type="Gene3D" id="3.40.50.150">
    <property type="entry name" value="Vaccinia Virus protein VP39"/>
    <property type="match status" value="1"/>
</dbReference>
<accession>A0A2P6TH70</accession>
<evidence type="ECO:0000256" key="1">
    <source>
        <dbReference type="ARBA" id="ARBA00008308"/>
    </source>
</evidence>
<dbReference type="InterPro" id="IPR029063">
    <property type="entry name" value="SAM-dependent_MTases_sf"/>
</dbReference>
<comment type="similarity">
    <text evidence="1">Belongs to the UPF0585 family.</text>
</comment>
<gene>
    <name evidence="3" type="ORF">C2E21_7598</name>
</gene>
<dbReference type="SUPFAM" id="SSF53335">
    <property type="entry name" value="S-adenosyl-L-methionine-dependent methyltransferases"/>
    <property type="match status" value="1"/>
</dbReference>
<evidence type="ECO:0000313" key="4">
    <source>
        <dbReference type="Proteomes" id="UP000239899"/>
    </source>
</evidence>
<dbReference type="EMBL" id="LHPG02000016">
    <property type="protein sequence ID" value="PRW33637.1"/>
    <property type="molecule type" value="Genomic_DNA"/>
</dbReference>
<dbReference type="InterPro" id="IPR010342">
    <property type="entry name" value="DUF938"/>
</dbReference>
<dbReference type="Pfam" id="PF06080">
    <property type="entry name" value="DUF938"/>
    <property type="match status" value="1"/>
</dbReference>
<protein>
    <submittedName>
        <fullName evidence="3">SAM-dependent methyltransferase</fullName>
    </submittedName>
</protein>
<dbReference type="Proteomes" id="UP000239899">
    <property type="component" value="Unassembled WGS sequence"/>
</dbReference>
<dbReference type="GO" id="GO:0032259">
    <property type="term" value="P:methylation"/>
    <property type="evidence" value="ECO:0007669"/>
    <property type="project" value="UniProtKB-KW"/>
</dbReference>
<proteinExistence type="inferred from homology"/>
<keyword evidence="3" id="KW-0808">Transferase</keyword>
<dbReference type="GO" id="GO:0008168">
    <property type="term" value="F:methyltransferase activity"/>
    <property type="evidence" value="ECO:0007669"/>
    <property type="project" value="UniProtKB-KW"/>
</dbReference>
<dbReference type="AlphaFoldDB" id="A0A2P6TH70"/>
<name>A0A2P6TH70_CHLSO</name>
<reference evidence="3 4" key="1">
    <citation type="journal article" date="2018" name="Plant J.">
        <title>Genome sequences of Chlorella sorokiniana UTEX 1602 and Micractinium conductrix SAG 241.80: implications to maltose excretion by a green alga.</title>
        <authorList>
            <person name="Arriola M.B."/>
            <person name="Velmurugan N."/>
            <person name="Zhang Y."/>
            <person name="Plunkett M.H."/>
            <person name="Hondzo H."/>
            <person name="Barney B.M."/>
        </authorList>
    </citation>
    <scope>NUCLEOTIDE SEQUENCE [LARGE SCALE GENOMIC DNA]</scope>
    <source>
        <strain evidence="4">UTEX 1602</strain>
    </source>
</reference>
<comment type="caution">
    <text evidence="3">The sequence shown here is derived from an EMBL/GenBank/DDBJ whole genome shotgun (WGS) entry which is preliminary data.</text>
</comment>
<keyword evidence="4" id="KW-1185">Reference proteome</keyword>
<dbReference type="PANTHER" id="PTHR20974:SF0">
    <property type="entry name" value="UPF0585 PROTEIN CG18661"/>
    <property type="match status" value="1"/>
</dbReference>
<sequence length="228" mass="23868">MASFPRSLDSHSADGQKAVAAAAERNKEPILAVLKELLAGSDGSSGSSAAEGSQAGGVFLEVASGTGQHCAHFAAALPHLTFQPTEYAEEDMGSIAAWARDLPNVRPPLRLDASQPDSWPLEAASCRAVFVANMTHIAPWAATQGLLRGAGRVLQPGGQLFVYGPFSIDGKPTTESNAAFDAALRGRNPEWGLRDVADVAAGAAAAGMRLVERRGMPANNFMLVFRKD</sequence>
<dbReference type="OrthoDB" id="10258744at2759"/>